<reference evidence="3 4" key="1">
    <citation type="journal article" date="2021" name="Sci. Rep.">
        <title>The distribution of antibiotic resistance genes in chicken gut microbiota commensals.</title>
        <authorList>
            <person name="Juricova H."/>
            <person name="Matiasovicova J."/>
            <person name="Kubasova T."/>
            <person name="Cejkova D."/>
            <person name="Rychlik I."/>
        </authorList>
    </citation>
    <scope>NUCLEOTIDE SEQUENCE [LARGE SCALE GENOMIC DNA]</scope>
    <source>
        <strain evidence="3 4">An829</strain>
    </source>
</reference>
<proteinExistence type="predicted"/>
<evidence type="ECO:0000313" key="4">
    <source>
        <dbReference type="Proteomes" id="UP000715095"/>
    </source>
</evidence>
<sequence>LTSAANRNIENELRSAILGGEDAKCASLIAQIVRQADSLSVRLDNEAAESVDKRDKLVTSEPADKVMQAIAELIAEKTWTVNGEAARVFVTKRGTFLLWSDVRDILSKLRAQGYAGAPENRDIMASMLLDRGLFERPPEEVDTTRRLYWPVCPIDKGEEFLTCVKVAVPERLFIGPMPAETLAIVRKLPVTDEESEAWLNRWGGVPAEEEKKHDTDAYMAGLISEGDGFEEPEAPESEGNFDEGYAELFPNDLDYNGLWGAEAPVGIEHDVRRADGTTPSSAVGTSAADPGAESSGASGVRVVSESGRFDANSSSASTSTTTLPDADEMLSEKEAAAM</sequence>
<feature type="non-terminal residue" evidence="3">
    <location>
        <position position="1"/>
    </location>
</feature>
<dbReference type="Pfam" id="PF07514">
    <property type="entry name" value="TraI_2"/>
    <property type="match status" value="1"/>
</dbReference>
<comment type="caution">
    <text evidence="3">The sequence shown here is derived from an EMBL/GenBank/DDBJ whole genome shotgun (WGS) entry which is preliminary data.</text>
</comment>
<feature type="compositionally biased region" description="Low complexity" evidence="1">
    <location>
        <begin position="313"/>
        <end position="322"/>
    </location>
</feature>
<organism evidence="3 4">
    <name type="scientific">Sutterella massiliensis</name>
    <dbReference type="NCBI Taxonomy" id="1816689"/>
    <lineage>
        <taxon>Bacteria</taxon>
        <taxon>Pseudomonadati</taxon>
        <taxon>Pseudomonadota</taxon>
        <taxon>Betaproteobacteria</taxon>
        <taxon>Burkholderiales</taxon>
        <taxon>Sutterellaceae</taxon>
        <taxon>Sutterella</taxon>
    </lineage>
</organism>
<evidence type="ECO:0000259" key="2">
    <source>
        <dbReference type="Pfam" id="PF07514"/>
    </source>
</evidence>
<accession>A0ABS2DWN0</accession>
<gene>
    <name evidence="3" type="ORF">H6A60_11635</name>
</gene>
<dbReference type="RefSeq" id="WP_205104812.1">
    <property type="nucleotide sequence ID" value="NZ_JACJJC010000124.1"/>
</dbReference>
<name>A0ABS2DWN0_9BURK</name>
<dbReference type="EMBL" id="JACJJC010000124">
    <property type="protein sequence ID" value="MBM6705115.1"/>
    <property type="molecule type" value="Genomic_DNA"/>
</dbReference>
<protein>
    <submittedName>
        <fullName evidence="3">TraI domain-containing protein</fullName>
    </submittedName>
</protein>
<dbReference type="Proteomes" id="UP000715095">
    <property type="component" value="Unassembled WGS sequence"/>
</dbReference>
<feature type="region of interest" description="Disordered" evidence="1">
    <location>
        <begin position="272"/>
        <end position="338"/>
    </location>
</feature>
<evidence type="ECO:0000313" key="3">
    <source>
        <dbReference type="EMBL" id="MBM6705115.1"/>
    </source>
</evidence>
<feature type="non-terminal residue" evidence="3">
    <location>
        <position position="338"/>
    </location>
</feature>
<evidence type="ECO:0000256" key="1">
    <source>
        <dbReference type="SAM" id="MobiDB-lite"/>
    </source>
</evidence>
<dbReference type="InterPro" id="IPR011119">
    <property type="entry name" value="Unchr_helicase_relaxase_TraI"/>
</dbReference>
<keyword evidence="4" id="KW-1185">Reference proteome</keyword>
<feature type="domain" description="Uncharacterised" evidence="2">
    <location>
        <begin position="8"/>
        <end position="139"/>
    </location>
</feature>